<dbReference type="Proteomes" id="UP001454036">
    <property type="component" value="Unassembled WGS sequence"/>
</dbReference>
<evidence type="ECO:0000313" key="3">
    <source>
        <dbReference type="Proteomes" id="UP001454036"/>
    </source>
</evidence>
<dbReference type="SUPFAM" id="SSF56672">
    <property type="entry name" value="DNA/RNA polymerases"/>
    <property type="match status" value="1"/>
</dbReference>
<dbReference type="InterPro" id="IPR043502">
    <property type="entry name" value="DNA/RNA_pol_sf"/>
</dbReference>
<keyword evidence="3" id="KW-1185">Reference proteome</keyword>
<comment type="caution">
    <text evidence="2">The sequence shown here is derived from an EMBL/GenBank/DDBJ whole genome shotgun (WGS) entry which is preliminary data.</text>
</comment>
<protein>
    <recommendedName>
        <fullName evidence="1">Reverse transcriptase domain-containing protein</fullName>
    </recommendedName>
</protein>
<evidence type="ECO:0000313" key="2">
    <source>
        <dbReference type="EMBL" id="GAA0184227.1"/>
    </source>
</evidence>
<feature type="domain" description="Reverse transcriptase" evidence="1">
    <location>
        <begin position="6"/>
        <end position="155"/>
    </location>
</feature>
<sequence length="160" mass="18524">MNDIWPISFCNIVAKIIGRVMTNRLRPVLMSIISETHSAFLPDRIISDNILIAHEVIHYMNNNKKSKFSSMAIKLDMSKAYDRIEWMFLEAIMLKLGFCRMWVEWTMCLVPSVSYSFLVNGEPRGYMCPTRGIRQGDPLSPDLFLLCRDGHTCMLRDAEQ</sequence>
<dbReference type="EMBL" id="BAABME010011742">
    <property type="protein sequence ID" value="GAA0184227.1"/>
    <property type="molecule type" value="Genomic_DNA"/>
</dbReference>
<name>A0AAV3RV00_LITER</name>
<accession>A0AAV3RV00</accession>
<evidence type="ECO:0000259" key="1">
    <source>
        <dbReference type="Pfam" id="PF00078"/>
    </source>
</evidence>
<dbReference type="InterPro" id="IPR052343">
    <property type="entry name" value="Retrotransposon-Effector_Assoc"/>
</dbReference>
<organism evidence="2 3">
    <name type="scientific">Lithospermum erythrorhizon</name>
    <name type="common">Purple gromwell</name>
    <name type="synonym">Lithospermum officinale var. erythrorhizon</name>
    <dbReference type="NCBI Taxonomy" id="34254"/>
    <lineage>
        <taxon>Eukaryota</taxon>
        <taxon>Viridiplantae</taxon>
        <taxon>Streptophyta</taxon>
        <taxon>Embryophyta</taxon>
        <taxon>Tracheophyta</taxon>
        <taxon>Spermatophyta</taxon>
        <taxon>Magnoliopsida</taxon>
        <taxon>eudicotyledons</taxon>
        <taxon>Gunneridae</taxon>
        <taxon>Pentapetalae</taxon>
        <taxon>asterids</taxon>
        <taxon>lamiids</taxon>
        <taxon>Boraginales</taxon>
        <taxon>Boraginaceae</taxon>
        <taxon>Boraginoideae</taxon>
        <taxon>Lithospermeae</taxon>
        <taxon>Lithospermum</taxon>
    </lineage>
</organism>
<reference evidence="2 3" key="1">
    <citation type="submission" date="2024-01" db="EMBL/GenBank/DDBJ databases">
        <title>The complete chloroplast genome sequence of Lithospermum erythrorhizon: insights into the phylogenetic relationship among Boraginaceae species and the maternal lineages of purple gromwells.</title>
        <authorList>
            <person name="Okada T."/>
            <person name="Watanabe K."/>
        </authorList>
    </citation>
    <scope>NUCLEOTIDE SEQUENCE [LARGE SCALE GENOMIC DNA]</scope>
</reference>
<dbReference type="Pfam" id="PF00078">
    <property type="entry name" value="RVT_1"/>
    <property type="match status" value="1"/>
</dbReference>
<proteinExistence type="predicted"/>
<dbReference type="PANTHER" id="PTHR46890:SF48">
    <property type="entry name" value="RNA-DIRECTED DNA POLYMERASE"/>
    <property type="match status" value="1"/>
</dbReference>
<dbReference type="InterPro" id="IPR000477">
    <property type="entry name" value="RT_dom"/>
</dbReference>
<dbReference type="PANTHER" id="PTHR46890">
    <property type="entry name" value="NON-LTR RETROLELEMENT REVERSE TRANSCRIPTASE-LIKE PROTEIN-RELATED"/>
    <property type="match status" value="1"/>
</dbReference>
<gene>
    <name evidence="2" type="ORF">LIER_31515</name>
</gene>
<dbReference type="AlphaFoldDB" id="A0AAV3RV00"/>